<dbReference type="Gene3D" id="3.60.40.10">
    <property type="entry name" value="PPM-type phosphatase domain"/>
    <property type="match status" value="1"/>
</dbReference>
<evidence type="ECO:0000313" key="14">
    <source>
        <dbReference type="EMBL" id="RYR43898.1"/>
    </source>
</evidence>
<evidence type="ECO:0000313" key="15">
    <source>
        <dbReference type="Proteomes" id="UP000289738"/>
    </source>
</evidence>
<dbReference type="PROSITE" id="PS51746">
    <property type="entry name" value="PPM_2"/>
    <property type="match status" value="1"/>
</dbReference>
<dbReference type="FunFam" id="3.60.40.10:FF:000010">
    <property type="entry name" value="Probable protein phosphatase 2C 39"/>
    <property type="match status" value="1"/>
</dbReference>
<dbReference type="Pfam" id="PF00481">
    <property type="entry name" value="PP2C"/>
    <property type="match status" value="1"/>
</dbReference>
<comment type="similarity">
    <text evidence="3 12">Belongs to the PP2C family.</text>
</comment>
<comment type="cofactor">
    <cofactor evidence="1">
        <name>Mn(2+)</name>
        <dbReference type="ChEBI" id="CHEBI:29035"/>
    </cofactor>
</comment>
<evidence type="ECO:0000256" key="8">
    <source>
        <dbReference type="ARBA" id="ARBA00022912"/>
    </source>
</evidence>
<protein>
    <recommendedName>
        <fullName evidence="4">protein-serine/threonine phosphatase</fullName>
        <ecNumber evidence="4">3.1.3.16</ecNumber>
    </recommendedName>
</protein>
<evidence type="ECO:0000256" key="5">
    <source>
        <dbReference type="ARBA" id="ARBA00022723"/>
    </source>
</evidence>
<dbReference type="GO" id="GO:0046872">
    <property type="term" value="F:metal ion binding"/>
    <property type="evidence" value="ECO:0007669"/>
    <property type="project" value="UniProtKB-KW"/>
</dbReference>
<evidence type="ECO:0000256" key="6">
    <source>
        <dbReference type="ARBA" id="ARBA00022801"/>
    </source>
</evidence>
<dbReference type="SUPFAM" id="SSF81606">
    <property type="entry name" value="PP2C-like"/>
    <property type="match status" value="1"/>
</dbReference>
<keyword evidence="6 12" id="KW-0378">Hydrolase</keyword>
<evidence type="ECO:0000256" key="9">
    <source>
        <dbReference type="ARBA" id="ARBA00023211"/>
    </source>
</evidence>
<dbReference type="PANTHER" id="PTHR47992">
    <property type="entry name" value="PROTEIN PHOSPHATASE"/>
    <property type="match status" value="1"/>
</dbReference>
<dbReference type="OrthoDB" id="10264738at2759"/>
<dbReference type="AlphaFoldDB" id="A0A445BZE8"/>
<name>A0A445BZE8_ARAHY</name>
<dbReference type="EC" id="3.1.3.16" evidence="4"/>
<dbReference type="GO" id="GO:0004722">
    <property type="term" value="F:protein serine/threonine phosphatase activity"/>
    <property type="evidence" value="ECO:0007669"/>
    <property type="project" value="UniProtKB-EC"/>
</dbReference>
<dbReference type="CDD" id="cd00143">
    <property type="entry name" value="PP2Cc"/>
    <property type="match status" value="1"/>
</dbReference>
<proteinExistence type="inferred from homology"/>
<dbReference type="InterPro" id="IPR000222">
    <property type="entry name" value="PP2C_BS"/>
</dbReference>
<keyword evidence="8 12" id="KW-0904">Protein phosphatase</keyword>
<organism evidence="14 15">
    <name type="scientific">Arachis hypogaea</name>
    <name type="common">Peanut</name>
    <dbReference type="NCBI Taxonomy" id="3818"/>
    <lineage>
        <taxon>Eukaryota</taxon>
        <taxon>Viridiplantae</taxon>
        <taxon>Streptophyta</taxon>
        <taxon>Embryophyta</taxon>
        <taxon>Tracheophyta</taxon>
        <taxon>Spermatophyta</taxon>
        <taxon>Magnoliopsida</taxon>
        <taxon>eudicotyledons</taxon>
        <taxon>Gunneridae</taxon>
        <taxon>Pentapetalae</taxon>
        <taxon>rosids</taxon>
        <taxon>fabids</taxon>
        <taxon>Fabales</taxon>
        <taxon>Fabaceae</taxon>
        <taxon>Papilionoideae</taxon>
        <taxon>50 kb inversion clade</taxon>
        <taxon>dalbergioids sensu lato</taxon>
        <taxon>Dalbergieae</taxon>
        <taxon>Pterocarpus clade</taxon>
        <taxon>Arachis</taxon>
    </lineage>
</organism>
<keyword evidence="5" id="KW-0479">Metal-binding</keyword>
<evidence type="ECO:0000256" key="7">
    <source>
        <dbReference type="ARBA" id="ARBA00022842"/>
    </source>
</evidence>
<feature type="domain" description="PPM-type phosphatase" evidence="13">
    <location>
        <begin position="35"/>
        <end position="282"/>
    </location>
</feature>
<evidence type="ECO:0000256" key="2">
    <source>
        <dbReference type="ARBA" id="ARBA00001946"/>
    </source>
</evidence>
<evidence type="ECO:0000256" key="3">
    <source>
        <dbReference type="ARBA" id="ARBA00006702"/>
    </source>
</evidence>
<evidence type="ECO:0000256" key="1">
    <source>
        <dbReference type="ARBA" id="ARBA00001936"/>
    </source>
</evidence>
<sequence length="283" mass="31453">MAAREILHKMKEKVGLRSSEPDSGKGKSKISRRVTHGFHLVKGRSYHAMEDFVVAEFKQVDSNELGLFAIFDGHAGHNVPNYLRSHLFENILKEPDFWKDPENAVRRAYSITDSSILEKSGELGRGGSTAVTAILMNCQKLVIANIGDSRAVLCKKGLAKQLSEDHEPHTESEDIKNRGGFVSKFPGDVPRVDGRLAVSRAFGDKSLKKHLSSEPHVTVELVQDDVEFLILASDGLWKVMTNQEAVNTIKDIKDARSSAKRLTEEALNRKSTDDISCIVVKFQ</sequence>
<dbReference type="PROSITE" id="PS01032">
    <property type="entry name" value="PPM_1"/>
    <property type="match status" value="1"/>
</dbReference>
<accession>A0A445BZE8</accession>
<dbReference type="InterPro" id="IPR015655">
    <property type="entry name" value="PP2C"/>
</dbReference>
<comment type="caution">
    <text evidence="14">The sequence shown here is derived from an EMBL/GenBank/DDBJ whole genome shotgun (WGS) entry which is preliminary data.</text>
</comment>
<dbReference type="STRING" id="3818.A0A445BZE8"/>
<evidence type="ECO:0000256" key="4">
    <source>
        <dbReference type="ARBA" id="ARBA00013081"/>
    </source>
</evidence>
<evidence type="ECO:0000259" key="13">
    <source>
        <dbReference type="PROSITE" id="PS51746"/>
    </source>
</evidence>
<reference evidence="14 15" key="1">
    <citation type="submission" date="2019-01" db="EMBL/GenBank/DDBJ databases">
        <title>Sequencing of cultivated peanut Arachis hypogaea provides insights into genome evolution and oil improvement.</title>
        <authorList>
            <person name="Chen X."/>
        </authorList>
    </citation>
    <scope>NUCLEOTIDE SEQUENCE [LARGE SCALE GENOMIC DNA]</scope>
    <source>
        <strain evidence="15">cv. Fuhuasheng</strain>
        <tissue evidence="14">Leaves</tissue>
    </source>
</reference>
<evidence type="ECO:0000256" key="10">
    <source>
        <dbReference type="ARBA" id="ARBA00047761"/>
    </source>
</evidence>
<comment type="cofactor">
    <cofactor evidence="2">
        <name>Mg(2+)</name>
        <dbReference type="ChEBI" id="CHEBI:18420"/>
    </cofactor>
</comment>
<evidence type="ECO:0000256" key="12">
    <source>
        <dbReference type="RuleBase" id="RU003465"/>
    </source>
</evidence>
<dbReference type="InterPro" id="IPR036457">
    <property type="entry name" value="PPM-type-like_dom_sf"/>
</dbReference>
<dbReference type="InterPro" id="IPR001932">
    <property type="entry name" value="PPM-type_phosphatase-like_dom"/>
</dbReference>
<keyword evidence="9" id="KW-0464">Manganese</keyword>
<dbReference type="Gramene" id="arahy.Tifrunner.gnm2.ann2.Ah08g263900.1">
    <property type="protein sequence ID" value="arahy.Tifrunner.gnm2.ann2.Ah08g263900.1-CDS"/>
    <property type="gene ID" value="arahy.Tifrunner.gnm2.ann2.Ah08g263900"/>
</dbReference>
<comment type="catalytic activity">
    <reaction evidence="11">
        <text>O-phospho-L-threonyl-[protein] + H2O = L-threonyl-[protein] + phosphate</text>
        <dbReference type="Rhea" id="RHEA:47004"/>
        <dbReference type="Rhea" id="RHEA-COMP:11060"/>
        <dbReference type="Rhea" id="RHEA-COMP:11605"/>
        <dbReference type="ChEBI" id="CHEBI:15377"/>
        <dbReference type="ChEBI" id="CHEBI:30013"/>
        <dbReference type="ChEBI" id="CHEBI:43474"/>
        <dbReference type="ChEBI" id="CHEBI:61977"/>
        <dbReference type="EC" id="3.1.3.16"/>
    </reaction>
</comment>
<keyword evidence="15" id="KW-1185">Reference proteome</keyword>
<evidence type="ECO:0000256" key="11">
    <source>
        <dbReference type="ARBA" id="ARBA00048336"/>
    </source>
</evidence>
<dbReference type="Proteomes" id="UP000289738">
    <property type="component" value="Chromosome A08"/>
</dbReference>
<gene>
    <name evidence="14" type="ORF">Ahy_A08g040290</name>
</gene>
<keyword evidence="7" id="KW-0460">Magnesium</keyword>
<dbReference type="SMR" id="A0A445BZE8"/>
<dbReference type="EMBL" id="SDMP01000008">
    <property type="protein sequence ID" value="RYR43898.1"/>
    <property type="molecule type" value="Genomic_DNA"/>
</dbReference>
<comment type="catalytic activity">
    <reaction evidence="10">
        <text>O-phospho-L-seryl-[protein] + H2O = L-seryl-[protein] + phosphate</text>
        <dbReference type="Rhea" id="RHEA:20629"/>
        <dbReference type="Rhea" id="RHEA-COMP:9863"/>
        <dbReference type="Rhea" id="RHEA-COMP:11604"/>
        <dbReference type="ChEBI" id="CHEBI:15377"/>
        <dbReference type="ChEBI" id="CHEBI:29999"/>
        <dbReference type="ChEBI" id="CHEBI:43474"/>
        <dbReference type="ChEBI" id="CHEBI:83421"/>
        <dbReference type="EC" id="3.1.3.16"/>
    </reaction>
</comment>
<dbReference type="SMART" id="SM00332">
    <property type="entry name" value="PP2Cc"/>
    <property type="match status" value="1"/>
</dbReference>